<evidence type="ECO:0000256" key="3">
    <source>
        <dbReference type="ARBA" id="ARBA00022692"/>
    </source>
</evidence>
<evidence type="ECO:0000313" key="8">
    <source>
        <dbReference type="Proteomes" id="UP000014568"/>
    </source>
</evidence>
<evidence type="ECO:0000256" key="6">
    <source>
        <dbReference type="SAM" id="Phobius"/>
    </source>
</evidence>
<keyword evidence="8" id="KW-1185">Reference proteome</keyword>
<protein>
    <recommendedName>
        <fullName evidence="9">Magnesium transporter</fullName>
    </recommendedName>
</protein>
<evidence type="ECO:0000256" key="4">
    <source>
        <dbReference type="ARBA" id="ARBA00022989"/>
    </source>
</evidence>
<evidence type="ECO:0000256" key="5">
    <source>
        <dbReference type="ARBA" id="ARBA00023136"/>
    </source>
</evidence>
<dbReference type="PATRIC" id="fig|421052.3.peg.3402"/>
<dbReference type="InterPro" id="IPR045861">
    <property type="entry name" value="CorA_cytoplasmic_dom"/>
</dbReference>
<dbReference type="RefSeq" id="WP_016657829.1">
    <property type="nucleotide sequence ID" value="NZ_KE340355.1"/>
</dbReference>
<evidence type="ECO:0000256" key="2">
    <source>
        <dbReference type="ARBA" id="ARBA00009765"/>
    </source>
</evidence>
<comment type="subcellular location">
    <subcellularLocation>
        <location evidence="1">Membrane</location>
        <topology evidence="1">Multi-pass membrane protein</topology>
    </subcellularLocation>
</comment>
<dbReference type="InterPro" id="IPR047199">
    <property type="entry name" value="CorA-like"/>
</dbReference>
<dbReference type="Gene3D" id="1.20.58.340">
    <property type="entry name" value="Magnesium transport protein CorA, transmembrane region"/>
    <property type="match status" value="2"/>
</dbReference>
<dbReference type="InterPro" id="IPR002523">
    <property type="entry name" value="MgTranspt_CorA/ZnTranspt_ZntB"/>
</dbReference>
<dbReference type="PANTHER" id="PTHR47891:SF2">
    <property type="entry name" value="MAGNESIUM AND COBALT TRANSPORTER"/>
    <property type="match status" value="1"/>
</dbReference>
<dbReference type="HOGENOM" id="CLU_007127_8_1_6"/>
<accession>S3MV59</accession>
<dbReference type="SUPFAM" id="SSF143865">
    <property type="entry name" value="CorA soluble domain-like"/>
    <property type="match status" value="1"/>
</dbReference>
<gene>
    <name evidence="7" type="ORF">F945_03469</name>
</gene>
<name>S3MV59_9GAMM</name>
<dbReference type="Proteomes" id="UP000014568">
    <property type="component" value="Unassembled WGS sequence"/>
</dbReference>
<evidence type="ECO:0000256" key="1">
    <source>
        <dbReference type="ARBA" id="ARBA00004141"/>
    </source>
</evidence>
<dbReference type="GO" id="GO:0046873">
    <property type="term" value="F:metal ion transmembrane transporter activity"/>
    <property type="evidence" value="ECO:0007669"/>
    <property type="project" value="InterPro"/>
</dbReference>
<feature type="transmembrane region" description="Helical" evidence="6">
    <location>
        <begin position="245"/>
        <end position="267"/>
    </location>
</feature>
<evidence type="ECO:0000313" key="7">
    <source>
        <dbReference type="EMBL" id="EPF70443.1"/>
    </source>
</evidence>
<dbReference type="eggNOG" id="COG0598">
    <property type="taxonomic scope" value="Bacteria"/>
</dbReference>
<organism evidence="7 8">
    <name type="scientific">Acinetobacter rudis CIP 110305</name>
    <dbReference type="NCBI Taxonomy" id="421052"/>
    <lineage>
        <taxon>Bacteria</taxon>
        <taxon>Pseudomonadati</taxon>
        <taxon>Pseudomonadota</taxon>
        <taxon>Gammaproteobacteria</taxon>
        <taxon>Moraxellales</taxon>
        <taxon>Moraxellaceae</taxon>
        <taxon>Acinetobacter</taxon>
    </lineage>
</organism>
<keyword evidence="3 6" id="KW-0812">Transmembrane</keyword>
<proteinExistence type="inferred from homology"/>
<evidence type="ECO:0008006" key="9">
    <source>
        <dbReference type="Google" id="ProtNLM"/>
    </source>
</evidence>
<dbReference type="SUPFAM" id="SSF144083">
    <property type="entry name" value="Magnesium transport protein CorA, transmembrane region"/>
    <property type="match status" value="1"/>
</dbReference>
<dbReference type="Pfam" id="PF01544">
    <property type="entry name" value="CorA"/>
    <property type="match status" value="1"/>
</dbReference>
<comment type="caution">
    <text evidence="7">The sequence shown here is derived from an EMBL/GenBank/DDBJ whole genome shotgun (WGS) entry which is preliminary data.</text>
</comment>
<dbReference type="Gene3D" id="3.30.460.20">
    <property type="entry name" value="CorA soluble domain-like"/>
    <property type="match status" value="1"/>
</dbReference>
<feature type="transmembrane region" description="Helical" evidence="6">
    <location>
        <begin position="279"/>
        <end position="299"/>
    </location>
</feature>
<comment type="similarity">
    <text evidence="2">Belongs to the CorA metal ion transporter (MIT) (TC 1.A.35) family.</text>
</comment>
<dbReference type="InterPro" id="IPR045863">
    <property type="entry name" value="CorA_TM1_TM2"/>
</dbReference>
<dbReference type="EMBL" id="ATGI01000038">
    <property type="protein sequence ID" value="EPF70443.1"/>
    <property type="molecule type" value="Genomic_DNA"/>
</dbReference>
<keyword evidence="5 6" id="KW-0472">Membrane</keyword>
<dbReference type="PANTHER" id="PTHR47891">
    <property type="entry name" value="TRANSPORTER-RELATED"/>
    <property type="match status" value="1"/>
</dbReference>
<dbReference type="AlphaFoldDB" id="S3MV59"/>
<sequence length="305" mass="34401">MFKTNETQMQIHSIRWLKVIDPDQEYITHISTQFSIPRNFIQTALDENASARIQCKQQATLIMTHLPFNTSSKAEQSVSCKSFAVIIKDHLVFIISKHDHPIFDQMIQYVEQGPEHSAEQLADYVYRFLELAADQFIVASKSVNEQISTVEHELLSSIKNKQVFKLLNHNKVLNRIAISLRGNSKVLNLLNDMQVVTGHQAAQHRLLNVMVETDQAQAMAEIHNINLSNLMDAYSAAIENNLSLLVQYLSVYVIIAAIPLGIASLYGMNIPLPLQEQPYALSLLAGLSLLLSVAIVIIFKKRQII</sequence>
<reference evidence="7 8" key="1">
    <citation type="submission" date="2013-06" db="EMBL/GenBank/DDBJ databases">
        <title>The Genome Sequence of Acinetobacter rudis CIP 110305.</title>
        <authorList>
            <consortium name="The Broad Institute Genome Sequencing Platform"/>
            <consortium name="The Broad Institute Genome Sequencing Center for Infectious Disease"/>
            <person name="Cerqueira G."/>
            <person name="Feldgarden M."/>
            <person name="Courvalin P."/>
            <person name="Perichon B."/>
            <person name="Grillot-Courvalin C."/>
            <person name="Clermont D."/>
            <person name="Rocha E."/>
            <person name="Yoon E.-J."/>
            <person name="Nemec A."/>
            <person name="Young S.K."/>
            <person name="Zeng Q."/>
            <person name="Gargeya S."/>
            <person name="Fitzgerald M."/>
            <person name="Abouelleil A."/>
            <person name="Alvarado L."/>
            <person name="Berlin A.M."/>
            <person name="Chapman S.B."/>
            <person name="Dewar J."/>
            <person name="Goldberg J."/>
            <person name="Griggs A."/>
            <person name="Gujja S."/>
            <person name="Hansen M."/>
            <person name="Howarth C."/>
            <person name="Imamovic A."/>
            <person name="Larimer J."/>
            <person name="McCowan C."/>
            <person name="Murphy C."/>
            <person name="Pearson M."/>
            <person name="Priest M."/>
            <person name="Roberts A."/>
            <person name="Saif S."/>
            <person name="Shea T."/>
            <person name="Sykes S."/>
            <person name="Wortman J."/>
            <person name="Nusbaum C."/>
            <person name="Birren B."/>
        </authorList>
    </citation>
    <scope>NUCLEOTIDE SEQUENCE [LARGE SCALE GENOMIC DNA]</scope>
    <source>
        <strain evidence="7 8">CIP 110305</strain>
    </source>
</reference>
<dbReference type="GO" id="GO:0016020">
    <property type="term" value="C:membrane"/>
    <property type="evidence" value="ECO:0007669"/>
    <property type="project" value="UniProtKB-SubCell"/>
</dbReference>
<keyword evidence="4 6" id="KW-1133">Transmembrane helix</keyword>
<dbReference type="CDD" id="cd12827">
    <property type="entry name" value="EcCorA_ZntB-like_u2"/>
    <property type="match status" value="1"/>
</dbReference>